<evidence type="ECO:0000256" key="2">
    <source>
        <dbReference type="ARBA" id="ARBA00022475"/>
    </source>
</evidence>
<sequence>MTPAEIFLASMIVGFSGAMTPGPLLTVTIAETARRGFGASLLIVLGHAVLELILLIGLLLGLFKLLEGEIITIFFGFVGGMVLLWMGFSLILSVIKKRITFQVASGETRASMGPFLSGILVSLSNPSWLLWWITIGSAFLIKTMDYRLLGISSFFAGHISSDLLWYGFVGLAVSTGKRYISDSVFRAVLLACGIFLLFLGGKFMWDASVMIITP</sequence>
<gene>
    <name evidence="7" type="ORF">HKBW3S03_00062</name>
    <name evidence="8" type="ORF">HKBW3S34_00942</name>
    <name evidence="9" type="ORF">HKBW3S47_00834</name>
</gene>
<comment type="subcellular location">
    <subcellularLocation>
        <location evidence="1">Cell membrane</location>
        <topology evidence="1">Multi-pass membrane protein</topology>
    </subcellularLocation>
</comment>
<dbReference type="PANTHER" id="PTHR38825:SF1">
    <property type="entry name" value="TRANSPORTER, LYSE FAMILY"/>
    <property type="match status" value="1"/>
</dbReference>
<dbReference type="GO" id="GO:0005886">
    <property type="term" value="C:plasma membrane"/>
    <property type="evidence" value="ECO:0007669"/>
    <property type="project" value="UniProtKB-SubCell"/>
</dbReference>
<keyword evidence="4 6" id="KW-1133">Transmembrane helix</keyword>
<feature type="transmembrane region" description="Helical" evidence="6">
    <location>
        <begin position="70"/>
        <end position="95"/>
    </location>
</feature>
<keyword evidence="12" id="KW-1185">Reference proteome</keyword>
<dbReference type="AlphaFoldDB" id="A0A6V8NER9"/>
<dbReference type="EMBL" id="BLRZ01000036">
    <property type="protein sequence ID" value="GFP30022.1"/>
    <property type="molecule type" value="Genomic_DNA"/>
</dbReference>
<dbReference type="Proteomes" id="UP000574717">
    <property type="component" value="Unassembled WGS sequence"/>
</dbReference>
<feature type="transmembrane region" description="Helical" evidence="6">
    <location>
        <begin position="115"/>
        <end position="141"/>
    </location>
</feature>
<feature type="transmembrane region" description="Helical" evidence="6">
    <location>
        <begin position="185"/>
        <end position="205"/>
    </location>
</feature>
<evidence type="ECO:0008006" key="13">
    <source>
        <dbReference type="Google" id="ProtNLM"/>
    </source>
</evidence>
<feature type="transmembrane region" description="Helical" evidence="6">
    <location>
        <begin position="153"/>
        <end position="173"/>
    </location>
</feature>
<keyword evidence="2" id="KW-1003">Cell membrane</keyword>
<comment type="caution">
    <text evidence="7">The sequence shown here is derived from an EMBL/GenBank/DDBJ whole genome shotgun (WGS) entry which is preliminary data.</text>
</comment>
<evidence type="ECO:0000313" key="10">
    <source>
        <dbReference type="Proteomes" id="UP000569018"/>
    </source>
</evidence>
<reference evidence="10 11" key="1">
    <citation type="journal article" date="2020" name="Front. Microbiol.">
        <title>Single-cell genomics of novel Actinobacteria with the Wood-Ljungdahl pathway discovered in a serpentinizing system.</title>
        <authorList>
            <person name="Merino N."/>
            <person name="Kawai M."/>
            <person name="Boyd E.S."/>
            <person name="Colman D.R."/>
            <person name="McGlynn S.E."/>
            <person name="Nealson K.H."/>
            <person name="Kurokawa K."/>
            <person name="Hongoh Y."/>
        </authorList>
    </citation>
    <scope>NUCLEOTIDE SEQUENCE [LARGE SCALE GENOMIC DNA]</scope>
    <source>
        <strain evidence="7 11">S03</strain>
        <strain evidence="8 12">S34</strain>
        <strain evidence="9 10">S47</strain>
    </source>
</reference>
<evidence type="ECO:0000256" key="4">
    <source>
        <dbReference type="ARBA" id="ARBA00022989"/>
    </source>
</evidence>
<name>A0A6V8NER9_9ACTN</name>
<dbReference type="Pfam" id="PF01810">
    <property type="entry name" value="LysE"/>
    <property type="match status" value="1"/>
</dbReference>
<organism evidence="7 11">
    <name type="scientific">Candidatus Hakubella thermalkaliphila</name>
    <dbReference type="NCBI Taxonomy" id="2754717"/>
    <lineage>
        <taxon>Bacteria</taxon>
        <taxon>Bacillati</taxon>
        <taxon>Actinomycetota</taxon>
        <taxon>Actinomycetota incertae sedis</taxon>
        <taxon>Candidatus Hakubellales</taxon>
        <taxon>Candidatus Hakubellaceae</taxon>
        <taxon>Candidatus Hakubella</taxon>
    </lineage>
</organism>
<evidence type="ECO:0000313" key="9">
    <source>
        <dbReference type="EMBL" id="GFP39134.1"/>
    </source>
</evidence>
<evidence type="ECO:0000256" key="3">
    <source>
        <dbReference type="ARBA" id="ARBA00022692"/>
    </source>
</evidence>
<dbReference type="EMBL" id="BLRU01000002">
    <property type="protein sequence ID" value="GFP18557.1"/>
    <property type="molecule type" value="Genomic_DNA"/>
</dbReference>
<keyword evidence="5 6" id="KW-0472">Membrane</keyword>
<proteinExistence type="predicted"/>
<evidence type="ECO:0000313" key="8">
    <source>
        <dbReference type="EMBL" id="GFP30022.1"/>
    </source>
</evidence>
<dbReference type="Proteomes" id="UP000569018">
    <property type="component" value="Unassembled WGS sequence"/>
</dbReference>
<dbReference type="InterPro" id="IPR001123">
    <property type="entry name" value="LeuE-type"/>
</dbReference>
<dbReference type="EMBL" id="BLSD01000033">
    <property type="protein sequence ID" value="GFP39134.1"/>
    <property type="molecule type" value="Genomic_DNA"/>
</dbReference>
<protein>
    <recommendedName>
        <fullName evidence="13">Lysine transporter LysE</fullName>
    </recommendedName>
</protein>
<dbReference type="Proteomes" id="UP000588083">
    <property type="component" value="Unassembled WGS sequence"/>
</dbReference>
<evidence type="ECO:0000313" key="11">
    <source>
        <dbReference type="Proteomes" id="UP000574717"/>
    </source>
</evidence>
<evidence type="ECO:0000313" key="7">
    <source>
        <dbReference type="EMBL" id="GFP18557.1"/>
    </source>
</evidence>
<keyword evidence="3 6" id="KW-0812">Transmembrane</keyword>
<accession>A0A6V8NER9</accession>
<evidence type="ECO:0000313" key="12">
    <source>
        <dbReference type="Proteomes" id="UP000588083"/>
    </source>
</evidence>
<dbReference type="PANTHER" id="PTHR38825">
    <property type="entry name" value="LYSINE EXPORTER PROTEIN (LYSE/YGGA)"/>
    <property type="match status" value="1"/>
</dbReference>
<evidence type="ECO:0000256" key="5">
    <source>
        <dbReference type="ARBA" id="ARBA00023136"/>
    </source>
</evidence>
<dbReference type="GO" id="GO:0006865">
    <property type="term" value="P:amino acid transport"/>
    <property type="evidence" value="ECO:0007669"/>
    <property type="project" value="InterPro"/>
</dbReference>
<evidence type="ECO:0000256" key="1">
    <source>
        <dbReference type="ARBA" id="ARBA00004651"/>
    </source>
</evidence>
<feature type="transmembrane region" description="Helical" evidence="6">
    <location>
        <begin position="41"/>
        <end position="64"/>
    </location>
</feature>
<dbReference type="RefSeq" id="WP_176235571.1">
    <property type="nucleotide sequence ID" value="NZ_BLRU01000002.1"/>
</dbReference>
<evidence type="ECO:0000256" key="6">
    <source>
        <dbReference type="SAM" id="Phobius"/>
    </source>
</evidence>
<feature type="transmembrane region" description="Helical" evidence="6">
    <location>
        <begin position="6"/>
        <end position="29"/>
    </location>
</feature>